<name>A0A1A8XKI8_9PROT</name>
<dbReference type="AlphaFoldDB" id="A0A1A8XKI8"/>
<evidence type="ECO:0000313" key="1">
    <source>
        <dbReference type="EMBL" id="SBT05699.1"/>
    </source>
</evidence>
<accession>A0A1A8XKI8</accession>
<protein>
    <submittedName>
        <fullName evidence="1">Uncharacterized protein</fullName>
    </submittedName>
</protein>
<proteinExistence type="predicted"/>
<dbReference type="EMBL" id="FLQX01000101">
    <property type="protein sequence ID" value="SBT05699.1"/>
    <property type="molecule type" value="Genomic_DNA"/>
</dbReference>
<dbReference type="Proteomes" id="UP000199169">
    <property type="component" value="Unassembled WGS sequence"/>
</dbReference>
<gene>
    <name evidence="1" type="ORF">ACCAA_260062</name>
</gene>
<dbReference type="STRING" id="1860102.ACCAA_260062"/>
<keyword evidence="2" id="KW-1185">Reference proteome</keyword>
<evidence type="ECO:0000313" key="2">
    <source>
        <dbReference type="Proteomes" id="UP000199169"/>
    </source>
</evidence>
<sequence>MLSEPASDAPAEKWAEYRLQVDEAKARGDLLILLVPMRPADSPRTEKGVTYCGTELDALLVKTSMLPSKLGNKSLLDDVMKNLAGNVIRPVANREAVEDDGQPGIGVAM</sequence>
<reference evidence="2" key="1">
    <citation type="submission" date="2016-06" db="EMBL/GenBank/DDBJ databases">
        <authorList>
            <person name="McIlroy S.J."/>
            <person name="Karst S.M."/>
            <person name="Albertsen M."/>
        </authorList>
    </citation>
    <scope>NUCLEOTIDE SEQUENCE [LARGE SCALE GENOMIC DNA]</scope>
</reference>
<organism evidence="1 2">
    <name type="scientific">Candidatus Accumulibacter aalborgensis</name>
    <dbReference type="NCBI Taxonomy" id="1860102"/>
    <lineage>
        <taxon>Bacteria</taxon>
        <taxon>Pseudomonadati</taxon>
        <taxon>Pseudomonadota</taxon>
        <taxon>Betaproteobacteria</taxon>
        <taxon>Candidatus Accumulibacter</taxon>
    </lineage>
</organism>